<dbReference type="EMBL" id="BMAU01021275">
    <property type="protein sequence ID" value="GFY07532.1"/>
    <property type="molecule type" value="Genomic_DNA"/>
</dbReference>
<name>A0A8X6S4Y5_TRICX</name>
<organism evidence="2 3">
    <name type="scientific">Trichonephila clavipes</name>
    <name type="common">Golden silk orbweaver</name>
    <name type="synonym">Nephila clavipes</name>
    <dbReference type="NCBI Taxonomy" id="2585209"/>
    <lineage>
        <taxon>Eukaryota</taxon>
        <taxon>Metazoa</taxon>
        <taxon>Ecdysozoa</taxon>
        <taxon>Arthropoda</taxon>
        <taxon>Chelicerata</taxon>
        <taxon>Arachnida</taxon>
        <taxon>Araneae</taxon>
        <taxon>Araneomorphae</taxon>
        <taxon>Entelegynae</taxon>
        <taxon>Araneoidea</taxon>
        <taxon>Nephilidae</taxon>
        <taxon>Trichonephila</taxon>
    </lineage>
</organism>
<dbReference type="AlphaFoldDB" id="A0A8X6S4Y5"/>
<keyword evidence="3" id="KW-1185">Reference proteome</keyword>
<evidence type="ECO:0000259" key="1">
    <source>
        <dbReference type="Pfam" id="PF01498"/>
    </source>
</evidence>
<dbReference type="GO" id="GO:0006313">
    <property type="term" value="P:DNA transposition"/>
    <property type="evidence" value="ECO:0007669"/>
    <property type="project" value="InterPro"/>
</dbReference>
<proteinExistence type="predicted"/>
<reference evidence="2" key="1">
    <citation type="submission" date="2020-08" db="EMBL/GenBank/DDBJ databases">
        <title>Multicomponent nature underlies the extraordinary mechanical properties of spider dragline silk.</title>
        <authorList>
            <person name="Kono N."/>
            <person name="Nakamura H."/>
            <person name="Mori M."/>
            <person name="Yoshida Y."/>
            <person name="Ohtoshi R."/>
            <person name="Malay A.D."/>
            <person name="Moran D.A.P."/>
            <person name="Tomita M."/>
            <person name="Numata K."/>
            <person name="Arakawa K."/>
        </authorList>
    </citation>
    <scope>NUCLEOTIDE SEQUENCE</scope>
</reference>
<protein>
    <submittedName>
        <fullName evidence="2">HTH_Tnp_Tc3_2 domain-containing protein</fullName>
    </submittedName>
</protein>
<evidence type="ECO:0000313" key="2">
    <source>
        <dbReference type="EMBL" id="GFY07532.1"/>
    </source>
</evidence>
<dbReference type="Proteomes" id="UP000887159">
    <property type="component" value="Unassembled WGS sequence"/>
</dbReference>
<sequence>MPRVRSRKAYQHVSDFDKSRIVAYRDCAVYHNTVLLLSSVEIQRLLAEYEIDRFRTVIWNAVLDLNFPPITSSREDMHVTRMALMDRAATSRSLSQELGSFARQQVSARTIRRRMLQHGLSARRLWLQLPLTLHHRQERLQWWDQRQTWCMNDETSLYQNNSGSAYSIKMVTSVFSGIGVNAHWRRAFVIVILAHKLALWYGGLLDTRLGHLLFAMKAL</sequence>
<feature type="domain" description="Transposase Tc1-like" evidence="1">
    <location>
        <begin position="80"/>
        <end position="142"/>
    </location>
</feature>
<dbReference type="Pfam" id="PF01498">
    <property type="entry name" value="HTH_Tnp_Tc3_2"/>
    <property type="match status" value="1"/>
</dbReference>
<dbReference type="InterPro" id="IPR002492">
    <property type="entry name" value="Transposase_Tc1-like"/>
</dbReference>
<evidence type="ECO:0000313" key="3">
    <source>
        <dbReference type="Proteomes" id="UP000887159"/>
    </source>
</evidence>
<comment type="caution">
    <text evidence="2">The sequence shown here is derived from an EMBL/GenBank/DDBJ whole genome shotgun (WGS) entry which is preliminary data.</text>
</comment>
<gene>
    <name evidence="2" type="primary">NCL1_53147</name>
    <name evidence="2" type="ORF">TNCV_3650391</name>
</gene>
<dbReference type="GO" id="GO:0003677">
    <property type="term" value="F:DNA binding"/>
    <property type="evidence" value="ECO:0007669"/>
    <property type="project" value="InterPro"/>
</dbReference>
<dbReference type="GO" id="GO:0015074">
    <property type="term" value="P:DNA integration"/>
    <property type="evidence" value="ECO:0007669"/>
    <property type="project" value="InterPro"/>
</dbReference>
<accession>A0A8X6S4Y5</accession>